<feature type="region of interest" description="Disordered" evidence="1">
    <location>
        <begin position="1"/>
        <end position="38"/>
    </location>
</feature>
<evidence type="ECO:0000256" key="1">
    <source>
        <dbReference type="SAM" id="MobiDB-lite"/>
    </source>
</evidence>
<feature type="transmembrane region" description="Helical" evidence="2">
    <location>
        <begin position="181"/>
        <end position="203"/>
    </location>
</feature>
<dbReference type="InParanoid" id="A0A1Y1ZDS4"/>
<feature type="transmembrane region" description="Helical" evidence="2">
    <location>
        <begin position="148"/>
        <end position="169"/>
    </location>
</feature>
<keyword evidence="2" id="KW-1133">Transmembrane helix</keyword>
<proteinExistence type="predicted"/>
<gene>
    <name evidence="3" type="ORF">K493DRAFT_309924</name>
</gene>
<sequence length="287" mass="31617">NPFDKDPYPSAYPQSPVADSAYPPQNYENAVNPWSSNQEHTGAVNAYSSTNTYSNPYSTNVPNPYAQSPTFDPYHAPTPTQDYQSYITESLCNLKHSPSKSTSAGPTNTSTLTSGGPTITSPTSNNPVPLGPLHANVGPNKWRTLLRFVGLLGSIGAFGFSVGAGPYSGRPNPFSDKSPIIFLYIWSAVSIVAYLFFLLNTLNRRVRSGAKIPRKWLVCIDLALAICWGFDVVFLLIKNHCPIGTLGGWCDFFNTSIFFAFLVFAVTIVSIFWDLYGWYVERKNRLA</sequence>
<dbReference type="Proteomes" id="UP000193498">
    <property type="component" value="Unassembled WGS sequence"/>
</dbReference>
<organism evidence="3 4">
    <name type="scientific">Basidiobolus meristosporus CBS 931.73</name>
    <dbReference type="NCBI Taxonomy" id="1314790"/>
    <lineage>
        <taxon>Eukaryota</taxon>
        <taxon>Fungi</taxon>
        <taxon>Fungi incertae sedis</taxon>
        <taxon>Zoopagomycota</taxon>
        <taxon>Entomophthoromycotina</taxon>
        <taxon>Basidiobolomycetes</taxon>
        <taxon>Basidiobolales</taxon>
        <taxon>Basidiobolaceae</taxon>
        <taxon>Basidiobolus</taxon>
    </lineage>
</organism>
<dbReference type="STRING" id="1314790.A0A1Y1ZDS4"/>
<feature type="transmembrane region" description="Helical" evidence="2">
    <location>
        <begin position="215"/>
        <end position="237"/>
    </location>
</feature>
<feature type="compositionally biased region" description="Low complexity" evidence="1">
    <location>
        <begin position="109"/>
        <end position="124"/>
    </location>
</feature>
<evidence type="ECO:0000256" key="2">
    <source>
        <dbReference type="SAM" id="Phobius"/>
    </source>
</evidence>
<dbReference type="AlphaFoldDB" id="A0A1Y1ZDS4"/>
<feature type="compositionally biased region" description="Polar residues" evidence="1">
    <location>
        <begin position="61"/>
        <end position="70"/>
    </location>
</feature>
<feature type="region of interest" description="Disordered" evidence="1">
    <location>
        <begin position="58"/>
        <end position="79"/>
    </location>
</feature>
<dbReference type="EMBL" id="MCFE01000003">
    <property type="protein sequence ID" value="ORY08117.1"/>
    <property type="molecule type" value="Genomic_DNA"/>
</dbReference>
<keyword evidence="4" id="KW-1185">Reference proteome</keyword>
<protein>
    <recommendedName>
        <fullName evidence="5">MARVEL domain-containing protein</fullName>
    </recommendedName>
</protein>
<comment type="caution">
    <text evidence="3">The sequence shown here is derived from an EMBL/GenBank/DDBJ whole genome shotgun (WGS) entry which is preliminary data.</text>
</comment>
<keyword evidence="2" id="KW-0472">Membrane</keyword>
<feature type="transmembrane region" description="Helical" evidence="2">
    <location>
        <begin position="257"/>
        <end position="279"/>
    </location>
</feature>
<reference evidence="3 4" key="1">
    <citation type="submission" date="2016-07" db="EMBL/GenBank/DDBJ databases">
        <title>Pervasive Adenine N6-methylation of Active Genes in Fungi.</title>
        <authorList>
            <consortium name="DOE Joint Genome Institute"/>
            <person name="Mondo S.J."/>
            <person name="Dannebaum R.O."/>
            <person name="Kuo R.C."/>
            <person name="Labutti K."/>
            <person name="Haridas S."/>
            <person name="Kuo A."/>
            <person name="Salamov A."/>
            <person name="Ahrendt S.R."/>
            <person name="Lipzen A."/>
            <person name="Sullivan W."/>
            <person name="Andreopoulos W.B."/>
            <person name="Clum A."/>
            <person name="Lindquist E."/>
            <person name="Daum C."/>
            <person name="Ramamoorthy G.K."/>
            <person name="Gryganskyi A."/>
            <person name="Culley D."/>
            <person name="Magnuson J.K."/>
            <person name="James T.Y."/>
            <person name="O'Malley M.A."/>
            <person name="Stajich J.E."/>
            <person name="Spatafora J.W."/>
            <person name="Visel A."/>
            <person name="Grigoriev I.V."/>
        </authorList>
    </citation>
    <scope>NUCLEOTIDE SEQUENCE [LARGE SCALE GENOMIC DNA]</scope>
    <source>
        <strain evidence="3 4">CBS 931.73</strain>
    </source>
</reference>
<evidence type="ECO:0000313" key="4">
    <source>
        <dbReference type="Proteomes" id="UP000193498"/>
    </source>
</evidence>
<evidence type="ECO:0000313" key="3">
    <source>
        <dbReference type="EMBL" id="ORY08117.1"/>
    </source>
</evidence>
<name>A0A1Y1ZDS4_9FUNG</name>
<feature type="region of interest" description="Disordered" evidence="1">
    <location>
        <begin position="97"/>
        <end position="131"/>
    </location>
</feature>
<feature type="non-terminal residue" evidence="3">
    <location>
        <position position="1"/>
    </location>
</feature>
<keyword evidence="2" id="KW-0812">Transmembrane</keyword>
<feature type="compositionally biased region" description="Polar residues" evidence="1">
    <location>
        <begin position="26"/>
        <end position="38"/>
    </location>
</feature>
<feature type="compositionally biased region" description="Polar residues" evidence="1">
    <location>
        <begin position="99"/>
        <end position="108"/>
    </location>
</feature>
<evidence type="ECO:0008006" key="5">
    <source>
        <dbReference type="Google" id="ProtNLM"/>
    </source>
</evidence>
<dbReference type="OrthoDB" id="3253553at2759"/>
<accession>A0A1Y1ZDS4</accession>